<reference evidence="1" key="1">
    <citation type="submission" date="2014-11" db="EMBL/GenBank/DDBJ databases">
        <authorList>
            <person name="Amaro Gonzalez C."/>
        </authorList>
    </citation>
    <scope>NUCLEOTIDE SEQUENCE</scope>
</reference>
<organism evidence="1">
    <name type="scientific">Anguilla anguilla</name>
    <name type="common">European freshwater eel</name>
    <name type="synonym">Muraena anguilla</name>
    <dbReference type="NCBI Taxonomy" id="7936"/>
    <lineage>
        <taxon>Eukaryota</taxon>
        <taxon>Metazoa</taxon>
        <taxon>Chordata</taxon>
        <taxon>Craniata</taxon>
        <taxon>Vertebrata</taxon>
        <taxon>Euteleostomi</taxon>
        <taxon>Actinopterygii</taxon>
        <taxon>Neopterygii</taxon>
        <taxon>Teleostei</taxon>
        <taxon>Anguilliformes</taxon>
        <taxon>Anguillidae</taxon>
        <taxon>Anguilla</taxon>
    </lineage>
</organism>
<name>A0A0E9T845_ANGAN</name>
<protein>
    <submittedName>
        <fullName evidence="1">Uncharacterized protein</fullName>
    </submittedName>
</protein>
<sequence length="14" mass="1600">MLMEGSMYPLLVLC</sequence>
<proteinExistence type="predicted"/>
<reference evidence="1" key="2">
    <citation type="journal article" date="2015" name="Fish Shellfish Immunol.">
        <title>Early steps in the European eel (Anguilla anguilla)-Vibrio vulnificus interaction in the gills: Role of the RtxA13 toxin.</title>
        <authorList>
            <person name="Callol A."/>
            <person name="Pajuelo D."/>
            <person name="Ebbesson L."/>
            <person name="Teles M."/>
            <person name="MacKenzie S."/>
            <person name="Amaro C."/>
        </authorList>
    </citation>
    <scope>NUCLEOTIDE SEQUENCE</scope>
</reference>
<dbReference type="EMBL" id="GBXM01058975">
    <property type="protein sequence ID" value="JAH49602.1"/>
    <property type="molecule type" value="Transcribed_RNA"/>
</dbReference>
<evidence type="ECO:0000313" key="1">
    <source>
        <dbReference type="EMBL" id="JAH49602.1"/>
    </source>
</evidence>
<accession>A0A0E9T845</accession>